<dbReference type="InterPro" id="IPR001647">
    <property type="entry name" value="HTH_TetR"/>
</dbReference>
<dbReference type="PANTHER" id="PTHR43479">
    <property type="entry name" value="ACREF/ENVCD OPERON REPRESSOR-RELATED"/>
    <property type="match status" value="1"/>
</dbReference>
<dbReference type="InterPro" id="IPR039532">
    <property type="entry name" value="TetR_C_Firmicutes"/>
</dbReference>
<dbReference type="PANTHER" id="PTHR43479:SF7">
    <property type="entry name" value="TETR-FAMILY TRANSCRIPTIONAL REGULATOR"/>
    <property type="match status" value="1"/>
</dbReference>
<dbReference type="GO" id="GO:0003677">
    <property type="term" value="F:DNA binding"/>
    <property type="evidence" value="ECO:0007669"/>
    <property type="project" value="UniProtKB-UniRule"/>
</dbReference>
<dbReference type="RefSeq" id="WP_136952787.1">
    <property type="nucleotide sequence ID" value="NZ_CP039712.1"/>
</dbReference>
<protein>
    <submittedName>
        <fullName evidence="2">TetR/AcrR family transcriptional regulator</fullName>
    </submittedName>
</protein>
<sequence length="198" mass="23235">MEVVDEKVDPRILKTRKKLKEAFLELLSKKNINEINVKDLTTKASVTRGTFYLHFKDKSVFADEMMTQFIEDLLESSLVIDDKGVKRFSLQKFLEHVEAQPELLSTLLNDKEALCYREQFEEKLFNYISQYRHQMQASELTVPKSVLMNYLMFTFLGYVDGWLNEGKMYATHFMATTLVKILDSELLQEARLTDFFVC</sequence>
<keyword evidence="1" id="KW-0238">DNA-binding</keyword>
<dbReference type="InterPro" id="IPR009057">
    <property type="entry name" value="Homeodomain-like_sf"/>
</dbReference>
<dbReference type="InterPro" id="IPR050624">
    <property type="entry name" value="HTH-type_Tx_Regulator"/>
</dbReference>
<evidence type="ECO:0000313" key="2">
    <source>
        <dbReference type="EMBL" id="QCI85947.1"/>
    </source>
</evidence>
<gene>
    <name evidence="2" type="ORF">FA707_02765</name>
</gene>
<reference evidence="2 3" key="1">
    <citation type="submission" date="2019-04" db="EMBL/GenBank/DDBJ databases">
        <title>Vagococcus sp. nov., isolated from faeces of yaks (Bos grunniens).</title>
        <authorList>
            <person name="Ge Y."/>
        </authorList>
    </citation>
    <scope>NUCLEOTIDE SEQUENCE [LARGE SCALE GENOMIC DNA]</scope>
    <source>
        <strain evidence="2 3">MN-17</strain>
    </source>
</reference>
<dbReference type="SUPFAM" id="SSF46689">
    <property type="entry name" value="Homeodomain-like"/>
    <property type="match status" value="1"/>
</dbReference>
<dbReference type="PROSITE" id="PS50977">
    <property type="entry name" value="HTH_TETR_2"/>
    <property type="match status" value="1"/>
</dbReference>
<proteinExistence type="predicted"/>
<organism evidence="2 3">
    <name type="scientific">Vagococcus zengguangii</name>
    <dbReference type="NCBI Taxonomy" id="2571750"/>
    <lineage>
        <taxon>Bacteria</taxon>
        <taxon>Bacillati</taxon>
        <taxon>Bacillota</taxon>
        <taxon>Bacilli</taxon>
        <taxon>Lactobacillales</taxon>
        <taxon>Enterococcaceae</taxon>
        <taxon>Vagococcus</taxon>
    </lineage>
</organism>
<dbReference type="KEGG" id="vao:FA707_02765"/>
<keyword evidence="3" id="KW-1185">Reference proteome</keyword>
<dbReference type="Gene3D" id="1.10.357.10">
    <property type="entry name" value="Tetracycline Repressor, domain 2"/>
    <property type="match status" value="1"/>
</dbReference>
<dbReference type="EMBL" id="CP039712">
    <property type="protein sequence ID" value="QCI85947.1"/>
    <property type="molecule type" value="Genomic_DNA"/>
</dbReference>
<dbReference type="AlphaFoldDB" id="A0A4D7CU94"/>
<dbReference type="OrthoDB" id="9810250at2"/>
<dbReference type="Pfam" id="PF14278">
    <property type="entry name" value="TetR_C_8"/>
    <property type="match status" value="1"/>
</dbReference>
<evidence type="ECO:0000313" key="3">
    <source>
        <dbReference type="Proteomes" id="UP000298615"/>
    </source>
</evidence>
<dbReference type="Pfam" id="PF00440">
    <property type="entry name" value="TetR_N"/>
    <property type="match status" value="1"/>
</dbReference>
<accession>A0A4D7CU94</accession>
<name>A0A4D7CU94_9ENTE</name>
<dbReference type="Proteomes" id="UP000298615">
    <property type="component" value="Chromosome"/>
</dbReference>
<evidence type="ECO:0000256" key="1">
    <source>
        <dbReference type="ARBA" id="ARBA00023125"/>
    </source>
</evidence>